<comment type="caution">
    <text evidence="8">The sequence shown here is derived from an EMBL/GenBank/DDBJ whole genome shotgun (WGS) entry which is preliminary data.</text>
</comment>
<dbReference type="Pfam" id="PF00892">
    <property type="entry name" value="EamA"/>
    <property type="match status" value="2"/>
</dbReference>
<dbReference type="EMBL" id="JACHOO010000003">
    <property type="protein sequence ID" value="MBB5752639.1"/>
    <property type="molecule type" value="Genomic_DNA"/>
</dbReference>
<dbReference type="SUPFAM" id="SSF103481">
    <property type="entry name" value="Multidrug resistance efflux transporter EmrE"/>
    <property type="match status" value="2"/>
</dbReference>
<feature type="transmembrane region" description="Helical" evidence="6">
    <location>
        <begin position="152"/>
        <end position="176"/>
    </location>
</feature>
<evidence type="ECO:0000313" key="8">
    <source>
        <dbReference type="EMBL" id="MBB5752639.1"/>
    </source>
</evidence>
<gene>
    <name evidence="8" type="ORF">GGQ63_001693</name>
</gene>
<feature type="domain" description="EamA" evidence="7">
    <location>
        <begin position="161"/>
        <end position="294"/>
    </location>
</feature>
<dbReference type="InterPro" id="IPR037185">
    <property type="entry name" value="EmrE-like"/>
</dbReference>
<feature type="transmembrane region" description="Helical" evidence="6">
    <location>
        <begin position="188"/>
        <end position="209"/>
    </location>
</feature>
<comment type="subcellular location">
    <subcellularLocation>
        <location evidence="1">Membrane</location>
        <topology evidence="1">Multi-pass membrane protein</topology>
    </subcellularLocation>
</comment>
<evidence type="ECO:0000256" key="5">
    <source>
        <dbReference type="ARBA" id="ARBA00023136"/>
    </source>
</evidence>
<evidence type="ECO:0000256" key="4">
    <source>
        <dbReference type="ARBA" id="ARBA00022989"/>
    </source>
</evidence>
<evidence type="ECO:0000256" key="2">
    <source>
        <dbReference type="ARBA" id="ARBA00007362"/>
    </source>
</evidence>
<proteinExistence type="inferred from homology"/>
<evidence type="ECO:0000256" key="3">
    <source>
        <dbReference type="ARBA" id="ARBA00022692"/>
    </source>
</evidence>
<dbReference type="RefSeq" id="WP_183854623.1">
    <property type="nucleotide sequence ID" value="NZ_JACHOO010000003.1"/>
</dbReference>
<accession>A0A7W9FLA5</accession>
<feature type="transmembrane region" description="Helical" evidence="6">
    <location>
        <begin position="102"/>
        <end position="122"/>
    </location>
</feature>
<sequence>MIRRLAHWFWQQPYLLLPLTFLAWAINIVVGRAIAGQIPPIALAQIRWLGASAIVVPLAWRHLRQDWPEIRRHAGLLLALAASGIGVYNTLAYAALQYTEALNGLLVQSAFPLVIGLWSFLIFRDRLSAAQIVGIVLSLAGVVTIVCRGDPGLIASLTLNRGDVMMLVAVAVYALYSTLLKARPAIHPLSLLAVVMAAGAAMILPFWAWEISTGYVIRPTPVTFAVLGFVVVFPSTLAYLIFNRGVELIGPNRAGPFFHLLPVFGSALAILFLGESLRWFHLAGYALILAGIVVAQRRGTPREA</sequence>
<evidence type="ECO:0000256" key="6">
    <source>
        <dbReference type="SAM" id="Phobius"/>
    </source>
</evidence>
<evidence type="ECO:0000256" key="1">
    <source>
        <dbReference type="ARBA" id="ARBA00004141"/>
    </source>
</evidence>
<keyword evidence="9" id="KW-1185">Reference proteome</keyword>
<feature type="transmembrane region" description="Helical" evidence="6">
    <location>
        <begin position="279"/>
        <end position="295"/>
    </location>
</feature>
<keyword evidence="3 6" id="KW-0812">Transmembrane</keyword>
<comment type="similarity">
    <text evidence="2">Belongs to the EamA transporter family.</text>
</comment>
<keyword evidence="4 6" id="KW-1133">Transmembrane helix</keyword>
<keyword evidence="5 6" id="KW-0472">Membrane</keyword>
<feature type="transmembrane region" description="Helical" evidence="6">
    <location>
        <begin position="45"/>
        <end position="63"/>
    </location>
</feature>
<feature type="transmembrane region" description="Helical" evidence="6">
    <location>
        <begin position="221"/>
        <end position="242"/>
    </location>
</feature>
<dbReference type="PANTHER" id="PTHR32322:SF2">
    <property type="entry name" value="EAMA DOMAIN-CONTAINING PROTEIN"/>
    <property type="match status" value="1"/>
</dbReference>
<dbReference type="Proteomes" id="UP000523821">
    <property type="component" value="Unassembled WGS sequence"/>
</dbReference>
<feature type="transmembrane region" description="Helical" evidence="6">
    <location>
        <begin position="254"/>
        <end position="273"/>
    </location>
</feature>
<dbReference type="InterPro" id="IPR000620">
    <property type="entry name" value="EamA_dom"/>
</dbReference>
<feature type="transmembrane region" description="Helical" evidence="6">
    <location>
        <begin position="75"/>
        <end position="96"/>
    </location>
</feature>
<reference evidence="8 9" key="1">
    <citation type="submission" date="2020-08" db="EMBL/GenBank/DDBJ databases">
        <title>Genomic Encyclopedia of Type Strains, Phase IV (KMG-IV): sequencing the most valuable type-strain genomes for metagenomic binning, comparative biology and taxonomic classification.</title>
        <authorList>
            <person name="Goeker M."/>
        </authorList>
    </citation>
    <scope>NUCLEOTIDE SEQUENCE [LARGE SCALE GENOMIC DNA]</scope>
    <source>
        <strain evidence="8 9">DSM 16268</strain>
    </source>
</reference>
<feature type="domain" description="EamA" evidence="7">
    <location>
        <begin position="14"/>
        <end position="146"/>
    </location>
</feature>
<protein>
    <submittedName>
        <fullName evidence="8">Drug/metabolite transporter (DMT)-like permease</fullName>
    </submittedName>
</protein>
<evidence type="ECO:0000313" key="9">
    <source>
        <dbReference type="Proteomes" id="UP000523821"/>
    </source>
</evidence>
<organism evidence="8 9">
    <name type="scientific">Prosthecomicrobium pneumaticum</name>
    <dbReference type="NCBI Taxonomy" id="81895"/>
    <lineage>
        <taxon>Bacteria</taxon>
        <taxon>Pseudomonadati</taxon>
        <taxon>Pseudomonadota</taxon>
        <taxon>Alphaproteobacteria</taxon>
        <taxon>Hyphomicrobiales</taxon>
        <taxon>Kaistiaceae</taxon>
        <taxon>Prosthecomicrobium</taxon>
    </lineage>
</organism>
<dbReference type="InterPro" id="IPR050638">
    <property type="entry name" value="AA-Vitamin_Transporters"/>
</dbReference>
<evidence type="ECO:0000259" key="7">
    <source>
        <dbReference type="Pfam" id="PF00892"/>
    </source>
</evidence>
<dbReference type="GO" id="GO:0016020">
    <property type="term" value="C:membrane"/>
    <property type="evidence" value="ECO:0007669"/>
    <property type="project" value="UniProtKB-SubCell"/>
</dbReference>
<feature type="transmembrane region" description="Helical" evidence="6">
    <location>
        <begin position="129"/>
        <end position="146"/>
    </location>
</feature>
<name>A0A7W9FLA5_9HYPH</name>
<dbReference type="AlphaFoldDB" id="A0A7W9FLA5"/>
<dbReference type="PANTHER" id="PTHR32322">
    <property type="entry name" value="INNER MEMBRANE TRANSPORTER"/>
    <property type="match status" value="1"/>
</dbReference>